<reference evidence="1" key="1">
    <citation type="submission" date="2014-09" db="EMBL/GenBank/DDBJ databases">
        <authorList>
            <person name="Magalhaes I.L.F."/>
            <person name="Oliveira U."/>
            <person name="Santos F.R."/>
            <person name="Vidigal T.H.D.A."/>
            <person name="Brescovit A.D."/>
            <person name="Santos A.J."/>
        </authorList>
    </citation>
    <scope>NUCLEOTIDE SEQUENCE</scope>
    <source>
        <tissue evidence="1">Shoot tissue taken approximately 20 cm above the soil surface</tissue>
    </source>
</reference>
<reference evidence="1" key="2">
    <citation type="journal article" date="2015" name="Data Brief">
        <title>Shoot transcriptome of the giant reed, Arundo donax.</title>
        <authorList>
            <person name="Barrero R.A."/>
            <person name="Guerrero F.D."/>
            <person name="Moolhuijzen P."/>
            <person name="Goolsby J.A."/>
            <person name="Tidwell J."/>
            <person name="Bellgard S.E."/>
            <person name="Bellgard M.I."/>
        </authorList>
    </citation>
    <scope>NUCLEOTIDE SEQUENCE</scope>
    <source>
        <tissue evidence="1">Shoot tissue taken approximately 20 cm above the soil surface</tissue>
    </source>
</reference>
<dbReference type="AlphaFoldDB" id="A0A0A9G8P0"/>
<sequence>MKGLMNLIKTRKHIRLKVILLKFGVRHQLRLILSGTRTDMLQAPDKVNLRSSRTESSTKMKMVLTGLSYQFWESVALEKQRLQRSCTMTEIS</sequence>
<dbReference type="EMBL" id="GBRH01178975">
    <property type="protein sequence ID" value="JAE18921.1"/>
    <property type="molecule type" value="Transcribed_RNA"/>
</dbReference>
<proteinExistence type="predicted"/>
<name>A0A0A9G8P0_ARUDO</name>
<protein>
    <submittedName>
        <fullName evidence="1">Uncharacterized protein</fullName>
    </submittedName>
</protein>
<accession>A0A0A9G8P0</accession>
<organism evidence="1">
    <name type="scientific">Arundo donax</name>
    <name type="common">Giant reed</name>
    <name type="synonym">Donax arundinaceus</name>
    <dbReference type="NCBI Taxonomy" id="35708"/>
    <lineage>
        <taxon>Eukaryota</taxon>
        <taxon>Viridiplantae</taxon>
        <taxon>Streptophyta</taxon>
        <taxon>Embryophyta</taxon>
        <taxon>Tracheophyta</taxon>
        <taxon>Spermatophyta</taxon>
        <taxon>Magnoliopsida</taxon>
        <taxon>Liliopsida</taxon>
        <taxon>Poales</taxon>
        <taxon>Poaceae</taxon>
        <taxon>PACMAD clade</taxon>
        <taxon>Arundinoideae</taxon>
        <taxon>Arundineae</taxon>
        <taxon>Arundo</taxon>
    </lineage>
</organism>
<evidence type="ECO:0000313" key="1">
    <source>
        <dbReference type="EMBL" id="JAE18921.1"/>
    </source>
</evidence>